<dbReference type="KEGG" id="dpr:Despr_3242"/>
<dbReference type="InterPro" id="IPR017896">
    <property type="entry name" value="4Fe4S_Fe-S-bd"/>
</dbReference>
<dbReference type="Proteomes" id="UP000006365">
    <property type="component" value="Chromosome"/>
</dbReference>
<evidence type="ECO:0000313" key="9">
    <source>
        <dbReference type="EMBL" id="ADW19369.1"/>
    </source>
</evidence>
<keyword evidence="5" id="KW-0249">Electron transport</keyword>
<dbReference type="AlphaFoldDB" id="A0A7U3YPW2"/>
<evidence type="ECO:0000256" key="2">
    <source>
        <dbReference type="ARBA" id="ARBA00022485"/>
    </source>
</evidence>
<dbReference type="PANTHER" id="PTHR43687:SF6">
    <property type="entry name" value="L-ASPARTATE SEMIALDEHYDE SULFURTRANSFERASE IRON-SULFUR SUBUNIT"/>
    <property type="match status" value="1"/>
</dbReference>
<dbReference type="InterPro" id="IPR045865">
    <property type="entry name" value="ACT-like_dom_sf"/>
</dbReference>
<dbReference type="Pfam" id="PF12838">
    <property type="entry name" value="Fer4_7"/>
    <property type="match status" value="1"/>
</dbReference>
<dbReference type="SMART" id="SM00930">
    <property type="entry name" value="NIL"/>
    <property type="match status" value="1"/>
</dbReference>
<name>A0A7U3YPW2_DESPD</name>
<protein>
    <submittedName>
        <fullName evidence="9">NIL domain protein</fullName>
    </submittedName>
</protein>
<feature type="domain" description="4Fe-4S ferredoxin-type" evidence="8">
    <location>
        <begin position="108"/>
        <end position="136"/>
    </location>
</feature>
<dbReference type="InterPro" id="IPR017900">
    <property type="entry name" value="4Fe4S_Fe_S_CS"/>
</dbReference>
<evidence type="ECO:0000256" key="5">
    <source>
        <dbReference type="ARBA" id="ARBA00022982"/>
    </source>
</evidence>
<sequence length="136" mass="14946">MITKKIYLYFPKSETEKPIVYQLVKQFDLIVNIFRAKVTSEEEGYLSLEVTGTQENIDRAFEFLGGFDVDIHAGNKGMLWDAGRCGQCGACVVHCPTGALSIVDRATRQVAFNEDSCIECLACVAACPFGACSSNF</sequence>
<reference evidence="9 10" key="1">
    <citation type="journal article" date="2011" name="Stand. Genomic Sci.">
        <title>Complete genome sequence of Desulfobulbus propionicus type strain (1pr3).</title>
        <authorList>
            <person name="Pagani I."/>
            <person name="Lapidus A."/>
            <person name="Nolan M."/>
            <person name="Lucas S."/>
            <person name="Hammon N."/>
            <person name="Deshpande S."/>
            <person name="Cheng J.F."/>
            <person name="Chertkov O."/>
            <person name="Davenport K."/>
            <person name="Tapia R."/>
            <person name="Han C."/>
            <person name="Goodwin L."/>
            <person name="Pitluck S."/>
            <person name="Liolios K."/>
            <person name="Mavromatis K."/>
            <person name="Ivanova N."/>
            <person name="Mikhailova N."/>
            <person name="Pati A."/>
            <person name="Chen A."/>
            <person name="Palaniappan K."/>
            <person name="Land M."/>
            <person name="Hauser L."/>
            <person name="Chang Y.J."/>
            <person name="Jeffries C.D."/>
            <person name="Detter J.C."/>
            <person name="Brambilla E."/>
            <person name="Kannan K.P."/>
            <person name="Djao O.D."/>
            <person name="Rohde M."/>
            <person name="Pukall R."/>
            <person name="Spring S."/>
            <person name="Goker M."/>
            <person name="Sikorski J."/>
            <person name="Woyke T."/>
            <person name="Bristow J."/>
            <person name="Eisen J.A."/>
            <person name="Markowitz V."/>
            <person name="Hugenholtz P."/>
            <person name="Kyrpides N.C."/>
            <person name="Klenk H.P."/>
        </authorList>
    </citation>
    <scope>NUCLEOTIDE SEQUENCE [LARGE SCALE GENOMIC DNA]</scope>
    <source>
        <strain evidence="10">ATCC 33891 / DSM 2032 / 1pr3</strain>
    </source>
</reference>
<dbReference type="InterPro" id="IPR050572">
    <property type="entry name" value="Fe-S_Ferredoxin"/>
</dbReference>
<keyword evidence="6" id="KW-0408">Iron</keyword>
<evidence type="ECO:0000256" key="1">
    <source>
        <dbReference type="ARBA" id="ARBA00022448"/>
    </source>
</evidence>
<dbReference type="Pfam" id="PF09383">
    <property type="entry name" value="NIL"/>
    <property type="match status" value="1"/>
</dbReference>
<organism evidence="9 10">
    <name type="scientific">Desulfobulbus propionicus (strain ATCC 33891 / DSM 2032 / VKM B-1956 / 1pr3)</name>
    <dbReference type="NCBI Taxonomy" id="577650"/>
    <lineage>
        <taxon>Bacteria</taxon>
        <taxon>Pseudomonadati</taxon>
        <taxon>Thermodesulfobacteriota</taxon>
        <taxon>Desulfobulbia</taxon>
        <taxon>Desulfobulbales</taxon>
        <taxon>Desulfobulbaceae</taxon>
        <taxon>Desulfobulbus</taxon>
    </lineage>
</organism>
<evidence type="ECO:0000256" key="4">
    <source>
        <dbReference type="ARBA" id="ARBA00022737"/>
    </source>
</evidence>
<gene>
    <name evidence="9" type="ordered locus">Despr_3242</name>
</gene>
<evidence type="ECO:0000256" key="3">
    <source>
        <dbReference type="ARBA" id="ARBA00022723"/>
    </source>
</evidence>
<dbReference type="SUPFAM" id="SSF55021">
    <property type="entry name" value="ACT-like"/>
    <property type="match status" value="1"/>
</dbReference>
<keyword evidence="2" id="KW-0004">4Fe-4S</keyword>
<dbReference type="SUPFAM" id="SSF54862">
    <property type="entry name" value="4Fe-4S ferredoxins"/>
    <property type="match status" value="1"/>
</dbReference>
<dbReference type="GO" id="GO:0046872">
    <property type="term" value="F:metal ion binding"/>
    <property type="evidence" value="ECO:0007669"/>
    <property type="project" value="UniProtKB-KW"/>
</dbReference>
<dbReference type="PROSITE" id="PS51379">
    <property type="entry name" value="4FE4S_FER_2"/>
    <property type="match status" value="2"/>
</dbReference>
<dbReference type="EMBL" id="CP002364">
    <property type="protein sequence ID" value="ADW19369.1"/>
    <property type="molecule type" value="Genomic_DNA"/>
</dbReference>
<evidence type="ECO:0000256" key="7">
    <source>
        <dbReference type="ARBA" id="ARBA00023014"/>
    </source>
</evidence>
<accession>A0A7U3YPW2</accession>
<dbReference type="GO" id="GO:0051539">
    <property type="term" value="F:4 iron, 4 sulfur cluster binding"/>
    <property type="evidence" value="ECO:0007669"/>
    <property type="project" value="UniProtKB-KW"/>
</dbReference>
<keyword evidence="3" id="KW-0479">Metal-binding</keyword>
<keyword evidence="4" id="KW-0677">Repeat</keyword>
<keyword evidence="7" id="KW-0411">Iron-sulfur</keyword>
<dbReference type="PANTHER" id="PTHR43687">
    <property type="entry name" value="ADENYLYLSULFATE REDUCTASE, BETA SUBUNIT"/>
    <property type="match status" value="1"/>
</dbReference>
<proteinExistence type="predicted"/>
<evidence type="ECO:0000259" key="8">
    <source>
        <dbReference type="PROSITE" id="PS51379"/>
    </source>
</evidence>
<dbReference type="Gene3D" id="3.30.70.260">
    <property type="match status" value="1"/>
</dbReference>
<feature type="domain" description="4Fe-4S ferredoxin-type" evidence="8">
    <location>
        <begin position="76"/>
        <end position="105"/>
    </location>
</feature>
<evidence type="ECO:0000313" key="10">
    <source>
        <dbReference type="Proteomes" id="UP000006365"/>
    </source>
</evidence>
<dbReference type="InterPro" id="IPR018449">
    <property type="entry name" value="NIL_domain"/>
</dbReference>
<dbReference type="PROSITE" id="PS00198">
    <property type="entry name" value="4FE4S_FER_1"/>
    <property type="match status" value="1"/>
</dbReference>
<dbReference type="Gene3D" id="3.30.70.20">
    <property type="match status" value="1"/>
</dbReference>
<dbReference type="RefSeq" id="WP_015725893.1">
    <property type="nucleotide sequence ID" value="NC_014972.1"/>
</dbReference>
<keyword evidence="10" id="KW-1185">Reference proteome</keyword>
<keyword evidence="1" id="KW-0813">Transport</keyword>
<evidence type="ECO:0000256" key="6">
    <source>
        <dbReference type="ARBA" id="ARBA00023004"/>
    </source>
</evidence>